<evidence type="ECO:0000256" key="1">
    <source>
        <dbReference type="SAM" id="MobiDB-lite"/>
    </source>
</evidence>
<sequence length="612" mass="66502">MAFFGKPSKKTGGTSQYAGKHNGKTAHHAAVALPKKHHVWPWIVLVVVLTLCAALGALGYSMYRQAMSAKAHLNTVIDTVKTVKDGDLTTTVTKLDPIVNTVQAEASAAKSDLSGWQWDMAEKVPVYGSDIKSVRVAVDVLDDFSHQTLPLLNTTVKDLMNADLKSDDGQLNTKPIITAANRITKANNQVKAQSKRIENLPDAHIGQIQTALSKGKTQFSNLSGKLNQLTGVINMLPPFIGSNGARNYVLIAQTNSEIRSTGGLIGSVGSVHAENGKITVGDFHSNKEFHTVNVDQYVQQGDAELYDSIWPGHITNDYTMIPDFPQLAQYMAENWKQESFGGESDGVMSMDPVALQALMGVTGSVTMPDGRVLDGTNAAAFLLNGVYQEVPVEQQDAYFALTASQTVHNMFSKMDAKSMLKMAKTMMKMAEKRHLYFWSFHKEDQRALRDMGVSGEVTSDAKKPVVGMYLNDTKATKIDYYIDRKTVVTKTGTAEDGSAQYHVQVTFTNTLPYSQVGSLATYIVMETGGAAHNAVALYAPVGGSISNIATSNGDQFETVQRKDRMAYNGRIVIEPASSVTLDFDVTTAPGAASLKFDQTPMIRDVDTVYEGK</sequence>
<dbReference type="RefSeq" id="WP_214376934.1">
    <property type="nucleotide sequence ID" value="NZ_JAFEJU010000008.1"/>
</dbReference>
<gene>
    <name evidence="3" type="ORF">JS530_09575</name>
</gene>
<name>A0ABS5UYZ6_9BIFI</name>
<accession>A0ABS5UYZ6</accession>
<feature type="transmembrane region" description="Helical" evidence="2">
    <location>
        <begin position="39"/>
        <end position="60"/>
    </location>
</feature>
<organism evidence="3 4">
    <name type="scientific">Bifidobacterium colobi</name>
    <dbReference type="NCBI Taxonomy" id="2809026"/>
    <lineage>
        <taxon>Bacteria</taxon>
        <taxon>Bacillati</taxon>
        <taxon>Actinomycetota</taxon>
        <taxon>Actinomycetes</taxon>
        <taxon>Bifidobacteriales</taxon>
        <taxon>Bifidobacteriaceae</taxon>
        <taxon>Bifidobacterium</taxon>
    </lineage>
</organism>
<protein>
    <submittedName>
        <fullName evidence="3">DUF4012 domain-containing protein</fullName>
    </submittedName>
</protein>
<proteinExistence type="predicted"/>
<keyword evidence="2" id="KW-0472">Membrane</keyword>
<keyword evidence="4" id="KW-1185">Reference proteome</keyword>
<feature type="region of interest" description="Disordered" evidence="1">
    <location>
        <begin position="1"/>
        <end position="21"/>
    </location>
</feature>
<evidence type="ECO:0000313" key="3">
    <source>
        <dbReference type="EMBL" id="MBT1175741.1"/>
    </source>
</evidence>
<dbReference type="Proteomes" id="UP000711736">
    <property type="component" value="Unassembled WGS sequence"/>
</dbReference>
<dbReference type="Pfam" id="PF13196">
    <property type="entry name" value="DUF4012"/>
    <property type="match status" value="1"/>
</dbReference>
<keyword evidence="2" id="KW-1133">Transmembrane helix</keyword>
<reference evidence="3 4" key="1">
    <citation type="journal article" date="2021" name="Environ. Microbiol.">
        <title>Genetic insights into the dark matter of the mammalian gut microbiota through targeted genome reconstruction.</title>
        <authorList>
            <person name="Lugli G.A."/>
            <person name="Alessandri G."/>
            <person name="Milani C."/>
            <person name="Viappiani A."/>
            <person name="Fontana F."/>
            <person name="Tarracchini C."/>
            <person name="Mancabelli L."/>
            <person name="Argentini C."/>
            <person name="Ruiz L."/>
            <person name="Margolles A."/>
            <person name="van Sinderen D."/>
            <person name="Turroni F."/>
            <person name="Ventura M."/>
        </authorList>
    </citation>
    <scope>NUCLEOTIDE SEQUENCE [LARGE SCALE GENOMIC DNA]</scope>
    <source>
        <strain evidence="3 4">LC6</strain>
    </source>
</reference>
<comment type="caution">
    <text evidence="3">The sequence shown here is derived from an EMBL/GenBank/DDBJ whole genome shotgun (WGS) entry which is preliminary data.</text>
</comment>
<dbReference type="EMBL" id="JAFEJU010000008">
    <property type="protein sequence ID" value="MBT1175741.1"/>
    <property type="molecule type" value="Genomic_DNA"/>
</dbReference>
<keyword evidence="2" id="KW-0812">Transmembrane</keyword>
<evidence type="ECO:0000256" key="2">
    <source>
        <dbReference type="SAM" id="Phobius"/>
    </source>
</evidence>
<evidence type="ECO:0000313" key="4">
    <source>
        <dbReference type="Proteomes" id="UP000711736"/>
    </source>
</evidence>
<dbReference type="InterPro" id="IPR025101">
    <property type="entry name" value="DUF4012"/>
</dbReference>